<evidence type="ECO:0000313" key="3">
    <source>
        <dbReference type="EMBL" id="MBF6228884.1"/>
    </source>
</evidence>
<comment type="caution">
    <text evidence="3">The sequence shown here is derived from an EMBL/GenBank/DDBJ whole genome shotgun (WGS) entry which is preliminary data.</text>
</comment>
<sequence>MIGYYIHHHGCGHLLRAQCVRAQIARPVVALSSLSLADHGGFDDTVCLPADDRAPIVEDPTAGGTLHWAPRHDRGLAERMAAVAAWIAHARPDAMVVDGSAEIALLARLHGVPVVAMVLPGTRADPAHRMVHRVADRLIAAWPRGLYDPWWLHPYADKTHYVGGITRFAGRAPVRTDRADQRPVVLVLGGTGGLPSTAAMVRACAARHSRYRWRSLGSGDWVDDPWPQLCEADVIVSHAGQGAVADIAAAGKPAVLIPADRPFGEQRATGHALAAAGMALTLDRWPDLDDWPGLLERAGELDTDRWRWWHTQGAAARAAVAVSEIDAEDLRPAS</sequence>
<proteinExistence type="predicted"/>
<keyword evidence="1" id="KW-0808">Transferase</keyword>
<dbReference type="RefSeq" id="WP_195035764.1">
    <property type="nucleotide sequence ID" value="NZ_JADLRE010000027.1"/>
</dbReference>
<name>A0ABS0CJZ3_9NOCA</name>
<dbReference type="Proteomes" id="UP000807309">
    <property type="component" value="Unassembled WGS sequence"/>
</dbReference>
<organism evidence="3 4">
    <name type="scientific">Nocardia abscessus</name>
    <dbReference type="NCBI Taxonomy" id="120957"/>
    <lineage>
        <taxon>Bacteria</taxon>
        <taxon>Bacillati</taxon>
        <taxon>Actinomycetota</taxon>
        <taxon>Actinomycetes</taxon>
        <taxon>Mycobacteriales</taxon>
        <taxon>Nocardiaceae</taxon>
        <taxon>Nocardia</taxon>
    </lineage>
</organism>
<gene>
    <name evidence="3" type="ORF">IU470_27805</name>
</gene>
<keyword evidence="4" id="KW-1185">Reference proteome</keyword>
<dbReference type="Gene3D" id="3.40.50.2000">
    <property type="entry name" value="Glycogen Phosphorylase B"/>
    <property type="match status" value="1"/>
</dbReference>
<dbReference type="InterPro" id="IPR007235">
    <property type="entry name" value="Glyco_trans_28_C"/>
</dbReference>
<dbReference type="Pfam" id="PF04101">
    <property type="entry name" value="Glyco_tran_28_C"/>
    <property type="match status" value="1"/>
</dbReference>
<evidence type="ECO:0000313" key="4">
    <source>
        <dbReference type="Proteomes" id="UP000807309"/>
    </source>
</evidence>
<protein>
    <recommendedName>
        <fullName evidence="2">Glycosyl transferase family 28 C-terminal domain-containing protein</fullName>
    </recommendedName>
</protein>
<reference evidence="3 4" key="1">
    <citation type="submission" date="2020-10" db="EMBL/GenBank/DDBJ databases">
        <title>Identification of Nocardia species via Next-generation sequencing and recognition of intraspecies genetic diversity.</title>
        <authorList>
            <person name="Li P."/>
            <person name="Li P."/>
            <person name="Lu B."/>
        </authorList>
    </citation>
    <scope>NUCLEOTIDE SEQUENCE [LARGE SCALE GENOMIC DNA]</scope>
    <source>
        <strain evidence="3 4">N-11</strain>
    </source>
</reference>
<dbReference type="PANTHER" id="PTHR21015">
    <property type="entry name" value="UDP-N-ACETYLGLUCOSAMINE--N-ACETYLMURAMYL-(PENTAPEPTIDE) PYROPHOSPHORYL-UNDECAPRENOL N-ACETYLGLUCOSAMINE TRANSFERASE 1"/>
    <property type="match status" value="1"/>
</dbReference>
<dbReference type="EMBL" id="JADLRE010000027">
    <property type="protein sequence ID" value="MBF6228884.1"/>
    <property type="molecule type" value="Genomic_DNA"/>
</dbReference>
<feature type="domain" description="Glycosyl transferase family 28 C-terminal" evidence="2">
    <location>
        <begin position="229"/>
        <end position="282"/>
    </location>
</feature>
<evidence type="ECO:0000259" key="2">
    <source>
        <dbReference type="Pfam" id="PF04101"/>
    </source>
</evidence>
<evidence type="ECO:0000256" key="1">
    <source>
        <dbReference type="ARBA" id="ARBA00022679"/>
    </source>
</evidence>
<dbReference type="SUPFAM" id="SSF53756">
    <property type="entry name" value="UDP-Glycosyltransferase/glycogen phosphorylase"/>
    <property type="match status" value="1"/>
</dbReference>
<accession>A0ABS0CJZ3</accession>
<dbReference type="PANTHER" id="PTHR21015:SF22">
    <property type="entry name" value="GLYCOSYLTRANSFERASE"/>
    <property type="match status" value="1"/>
</dbReference>